<protein>
    <submittedName>
        <fullName evidence="1">Uncharacterized protein</fullName>
    </submittedName>
</protein>
<gene>
    <name evidence="1" type="ORF">F2P81_017975</name>
</gene>
<comment type="caution">
    <text evidence="1">The sequence shown here is derived from an EMBL/GenBank/DDBJ whole genome shotgun (WGS) entry which is preliminary data.</text>
</comment>
<dbReference type="AlphaFoldDB" id="A0A6A4SB17"/>
<reference evidence="1 2" key="1">
    <citation type="submission" date="2019-06" db="EMBL/GenBank/DDBJ databases">
        <title>Draft genomes of female and male turbot (Scophthalmus maximus).</title>
        <authorList>
            <person name="Xu H."/>
            <person name="Xu X.-W."/>
            <person name="Shao C."/>
            <person name="Chen S."/>
        </authorList>
    </citation>
    <scope>NUCLEOTIDE SEQUENCE [LARGE SCALE GENOMIC DNA]</scope>
    <source>
        <strain evidence="1">Ysfricsl-2016a</strain>
        <tissue evidence="1">Blood</tissue>
    </source>
</reference>
<proteinExistence type="predicted"/>
<sequence>MSVWKTGETFSFYTSTPQSQTACRPRVRCRGAWLQHKTRLTAIVMTTVFHVYPQLKSLIAPSLRRRTGSYKKDYLNIRNNRLLVTVGSRRGQCSALWRSTHRC</sequence>
<dbReference type="Proteomes" id="UP000438429">
    <property type="component" value="Unassembled WGS sequence"/>
</dbReference>
<evidence type="ECO:0000313" key="2">
    <source>
        <dbReference type="Proteomes" id="UP000438429"/>
    </source>
</evidence>
<name>A0A6A4SB17_SCOMX</name>
<accession>A0A6A4SB17</accession>
<dbReference type="EMBL" id="VEVO01000016">
    <property type="protein sequence ID" value="KAF0028870.1"/>
    <property type="molecule type" value="Genomic_DNA"/>
</dbReference>
<evidence type="ECO:0000313" key="1">
    <source>
        <dbReference type="EMBL" id="KAF0028870.1"/>
    </source>
</evidence>
<organism evidence="1 2">
    <name type="scientific">Scophthalmus maximus</name>
    <name type="common">Turbot</name>
    <name type="synonym">Psetta maxima</name>
    <dbReference type="NCBI Taxonomy" id="52904"/>
    <lineage>
        <taxon>Eukaryota</taxon>
        <taxon>Metazoa</taxon>
        <taxon>Chordata</taxon>
        <taxon>Craniata</taxon>
        <taxon>Vertebrata</taxon>
        <taxon>Euteleostomi</taxon>
        <taxon>Actinopterygii</taxon>
        <taxon>Neopterygii</taxon>
        <taxon>Teleostei</taxon>
        <taxon>Neoteleostei</taxon>
        <taxon>Acanthomorphata</taxon>
        <taxon>Carangaria</taxon>
        <taxon>Pleuronectiformes</taxon>
        <taxon>Pleuronectoidei</taxon>
        <taxon>Scophthalmidae</taxon>
        <taxon>Scophthalmus</taxon>
    </lineage>
</organism>